<organism evidence="1 2">
    <name type="scientific">Chelativorans salis</name>
    <dbReference type="NCBI Taxonomy" id="2978478"/>
    <lineage>
        <taxon>Bacteria</taxon>
        <taxon>Pseudomonadati</taxon>
        <taxon>Pseudomonadota</taxon>
        <taxon>Alphaproteobacteria</taxon>
        <taxon>Hyphomicrobiales</taxon>
        <taxon>Phyllobacteriaceae</taxon>
        <taxon>Chelativorans</taxon>
    </lineage>
</organism>
<reference evidence="1 2" key="1">
    <citation type="submission" date="2022-09" db="EMBL/GenBank/DDBJ databases">
        <title>Chelativorans salina sp. nov., a novel slightly halophilic bacterium isolated from a saline lake sediment enrichment.</title>
        <authorList>
            <person name="Gao L."/>
            <person name="Fang B.-Z."/>
            <person name="Li W.-J."/>
        </authorList>
    </citation>
    <scope>NUCLEOTIDE SEQUENCE [LARGE SCALE GENOMIC DNA]</scope>
    <source>
        <strain evidence="1 2">EGI FJ00035</strain>
    </source>
</reference>
<protein>
    <submittedName>
        <fullName evidence="1">Uncharacterized protein</fullName>
    </submittedName>
</protein>
<dbReference type="RefSeq" id="WP_260905499.1">
    <property type="nucleotide sequence ID" value="NZ_JAOCZP010000006.1"/>
</dbReference>
<sequence length="72" mass="8010">MKMTVQPGKRPGLPKALFAGELQLSDIEVNEADAVTVTFIGDDIYTPRATQRFSITFSKHEIQMIVKAMVLD</sequence>
<dbReference type="EMBL" id="JAOCZP010000006">
    <property type="protein sequence ID" value="MCT7377137.1"/>
    <property type="molecule type" value="Genomic_DNA"/>
</dbReference>
<dbReference type="Proteomes" id="UP001320831">
    <property type="component" value="Unassembled WGS sequence"/>
</dbReference>
<evidence type="ECO:0000313" key="1">
    <source>
        <dbReference type="EMBL" id="MCT7377137.1"/>
    </source>
</evidence>
<gene>
    <name evidence="1" type="ORF">N5A92_19140</name>
</gene>
<evidence type="ECO:0000313" key="2">
    <source>
        <dbReference type="Proteomes" id="UP001320831"/>
    </source>
</evidence>
<proteinExistence type="predicted"/>
<keyword evidence="2" id="KW-1185">Reference proteome</keyword>
<comment type="caution">
    <text evidence="1">The sequence shown here is derived from an EMBL/GenBank/DDBJ whole genome shotgun (WGS) entry which is preliminary data.</text>
</comment>
<accession>A0ABT2LRG4</accession>
<name>A0ABT2LRG4_9HYPH</name>